<dbReference type="Pfam" id="PF02586">
    <property type="entry name" value="SRAP"/>
    <property type="match status" value="1"/>
</dbReference>
<comment type="caution">
    <text evidence="1">The sequence shown here is derived from an EMBL/GenBank/DDBJ whole genome shotgun (WGS) entry which is preliminary data.</text>
</comment>
<dbReference type="EMBL" id="SACN01000003">
    <property type="protein sequence ID" value="RVT90336.1"/>
    <property type="molecule type" value="Genomic_DNA"/>
</dbReference>
<dbReference type="SUPFAM" id="SSF143081">
    <property type="entry name" value="BB1717-like"/>
    <property type="match status" value="1"/>
</dbReference>
<dbReference type="InterPro" id="IPR036590">
    <property type="entry name" value="SRAP-like"/>
</dbReference>
<dbReference type="InterPro" id="IPR003738">
    <property type="entry name" value="SRAP"/>
</dbReference>
<evidence type="ECO:0000313" key="1">
    <source>
        <dbReference type="EMBL" id="RVT90336.1"/>
    </source>
</evidence>
<name>A0A437LYB8_9SPHN</name>
<sequence length="173" mass="19473">MDSVATPFDCNAPLGDRRAIIRRNPDDSQEIEMVEAMWGSNPRFAAGASFGFIRSEGQAFPSYRCLIPASEFIVRDGKKQYRVTLDTGNFFYLAGVWEPPMAGWPLSYRVITVDANHEVSLYQERHGAIIQRRQVMQWLDATAADDELLVTPPPRIFVIQEIGAKPVQTKLAL</sequence>
<evidence type="ECO:0000313" key="2">
    <source>
        <dbReference type="Proteomes" id="UP000282971"/>
    </source>
</evidence>
<dbReference type="AlphaFoldDB" id="A0A437LYB8"/>
<dbReference type="GO" id="GO:0106300">
    <property type="term" value="P:protein-DNA covalent cross-linking repair"/>
    <property type="evidence" value="ECO:0007669"/>
    <property type="project" value="InterPro"/>
</dbReference>
<dbReference type="GO" id="GO:0003697">
    <property type="term" value="F:single-stranded DNA binding"/>
    <property type="evidence" value="ECO:0007669"/>
    <property type="project" value="InterPro"/>
</dbReference>
<dbReference type="OrthoDB" id="9782620at2"/>
<gene>
    <name evidence="1" type="ORF">EOD43_18895</name>
</gene>
<proteinExistence type="predicted"/>
<dbReference type="Gene3D" id="3.90.1680.10">
    <property type="entry name" value="SOS response associated peptidase-like"/>
    <property type="match status" value="1"/>
</dbReference>
<accession>A0A437LYB8</accession>
<evidence type="ECO:0008006" key="3">
    <source>
        <dbReference type="Google" id="ProtNLM"/>
    </source>
</evidence>
<reference evidence="1 2" key="1">
    <citation type="submission" date="2019-01" db="EMBL/GenBank/DDBJ databases">
        <authorList>
            <person name="Chen W.-M."/>
        </authorList>
    </citation>
    <scope>NUCLEOTIDE SEQUENCE [LARGE SCALE GENOMIC DNA]</scope>
    <source>
        <strain evidence="1 2">CCP-7</strain>
    </source>
</reference>
<dbReference type="Proteomes" id="UP000282971">
    <property type="component" value="Unassembled WGS sequence"/>
</dbReference>
<keyword evidence="2" id="KW-1185">Reference proteome</keyword>
<protein>
    <recommendedName>
        <fullName evidence="3">SOS response-associated peptidase</fullName>
    </recommendedName>
</protein>
<organism evidence="1 2">
    <name type="scientific">Sphingomonas crocodyli</name>
    <dbReference type="NCBI Taxonomy" id="1979270"/>
    <lineage>
        <taxon>Bacteria</taxon>
        <taxon>Pseudomonadati</taxon>
        <taxon>Pseudomonadota</taxon>
        <taxon>Alphaproteobacteria</taxon>
        <taxon>Sphingomonadales</taxon>
        <taxon>Sphingomonadaceae</taxon>
        <taxon>Sphingomonas</taxon>
    </lineage>
</organism>